<dbReference type="FunFam" id="3.60.40.10:FF:000291">
    <property type="entry name" value="Protein phosphatase 2C 50"/>
    <property type="match status" value="1"/>
</dbReference>
<protein>
    <recommendedName>
        <fullName evidence="3">protein-serine/threonine phosphatase</fullName>
        <ecNumber evidence="3">3.1.3.16</ecNumber>
    </recommendedName>
</protein>
<evidence type="ECO:0000313" key="13">
    <source>
        <dbReference type="Proteomes" id="UP001237642"/>
    </source>
</evidence>
<dbReference type="AlphaFoldDB" id="A0AAD8GXL4"/>
<name>A0AAD8GXL4_9APIA</name>
<feature type="region of interest" description="Disordered" evidence="10">
    <location>
        <begin position="59"/>
        <end position="79"/>
    </location>
</feature>
<evidence type="ECO:0000256" key="8">
    <source>
        <dbReference type="ARBA" id="ARBA00023211"/>
    </source>
</evidence>
<comment type="similarity">
    <text evidence="9">Belongs to the PP2C family.</text>
</comment>
<dbReference type="InterPro" id="IPR001932">
    <property type="entry name" value="PPM-type_phosphatase-like_dom"/>
</dbReference>
<evidence type="ECO:0000256" key="7">
    <source>
        <dbReference type="ARBA" id="ARBA00022912"/>
    </source>
</evidence>
<dbReference type="PANTHER" id="PTHR47992">
    <property type="entry name" value="PROTEIN PHOSPHATASE"/>
    <property type="match status" value="1"/>
</dbReference>
<reference evidence="12" key="2">
    <citation type="submission" date="2023-05" db="EMBL/GenBank/DDBJ databases">
        <authorList>
            <person name="Schelkunov M.I."/>
        </authorList>
    </citation>
    <scope>NUCLEOTIDE SEQUENCE</scope>
    <source>
        <strain evidence="12">Hsosn_3</strain>
        <tissue evidence="12">Leaf</tissue>
    </source>
</reference>
<evidence type="ECO:0000256" key="10">
    <source>
        <dbReference type="SAM" id="MobiDB-lite"/>
    </source>
</evidence>
<dbReference type="PROSITE" id="PS01032">
    <property type="entry name" value="PPM_1"/>
    <property type="match status" value="1"/>
</dbReference>
<feature type="compositionally biased region" description="Polar residues" evidence="10">
    <location>
        <begin position="1"/>
        <end position="14"/>
    </location>
</feature>
<comment type="caution">
    <text evidence="12">The sequence shown here is derived from an EMBL/GenBank/DDBJ whole genome shotgun (WGS) entry which is preliminary data.</text>
</comment>
<feature type="domain" description="PPM-type phosphatase" evidence="11">
    <location>
        <begin position="102"/>
        <end position="387"/>
    </location>
</feature>
<dbReference type="Gene3D" id="3.60.40.10">
    <property type="entry name" value="PPM-type phosphatase domain"/>
    <property type="match status" value="1"/>
</dbReference>
<proteinExistence type="inferred from homology"/>
<dbReference type="EMBL" id="JAUIZM010000011">
    <property type="protein sequence ID" value="KAK1357215.1"/>
    <property type="molecule type" value="Genomic_DNA"/>
</dbReference>
<sequence>MTEFKSSGTLTGETWSGDLMNKGSSSKISSSLCTKDARASRRRKLELYRAKYAAGGGEKRRRVQMFSGGEREKEGETGEVRERKEISLVGEKERVVFDECPKFGHSSICGRRRDMEDFVAIHPSFCNKEMGDSKEFHYFGVYDGHGCSHVSKRCKERLHELVKEELDGKVALEPTEWKELMQRSFSRMDKEVITGKEAVVLATGCRCQLPSLESDAVGSTAVVAIVTPDKIVVANCGDSRAVLCRKGKAIPLSRDHKPDRPDELSRIEAAGGRVIYWDGPRVLGVLAMSRAIGDKYLKPYVSCEPEVTIINRTPDDECLILASDGLWDVVSNQTACGVARMCLAGKVPAPAHDSGSGEACVDASVLLTKLAFVRRSSDNVSVVVINLKKDT</sequence>
<dbReference type="Pfam" id="PF00481">
    <property type="entry name" value="PP2C"/>
    <property type="match status" value="1"/>
</dbReference>
<dbReference type="PROSITE" id="PS51746">
    <property type="entry name" value="PPM_2"/>
    <property type="match status" value="1"/>
</dbReference>
<comment type="cofactor">
    <cofactor evidence="2">
        <name>Mg(2+)</name>
        <dbReference type="ChEBI" id="CHEBI:18420"/>
    </cofactor>
</comment>
<dbReference type="InterPro" id="IPR015655">
    <property type="entry name" value="PP2C"/>
</dbReference>
<dbReference type="GO" id="GO:0046872">
    <property type="term" value="F:metal ion binding"/>
    <property type="evidence" value="ECO:0007669"/>
    <property type="project" value="UniProtKB-KW"/>
</dbReference>
<dbReference type="CDD" id="cd00143">
    <property type="entry name" value="PP2Cc"/>
    <property type="match status" value="1"/>
</dbReference>
<evidence type="ECO:0000256" key="9">
    <source>
        <dbReference type="RuleBase" id="RU003465"/>
    </source>
</evidence>
<dbReference type="EC" id="3.1.3.16" evidence="3"/>
<keyword evidence="7 9" id="KW-0904">Protein phosphatase</keyword>
<evidence type="ECO:0000256" key="1">
    <source>
        <dbReference type="ARBA" id="ARBA00001936"/>
    </source>
</evidence>
<keyword evidence="5 9" id="KW-0378">Hydrolase</keyword>
<organism evidence="12 13">
    <name type="scientific">Heracleum sosnowskyi</name>
    <dbReference type="NCBI Taxonomy" id="360622"/>
    <lineage>
        <taxon>Eukaryota</taxon>
        <taxon>Viridiplantae</taxon>
        <taxon>Streptophyta</taxon>
        <taxon>Embryophyta</taxon>
        <taxon>Tracheophyta</taxon>
        <taxon>Spermatophyta</taxon>
        <taxon>Magnoliopsida</taxon>
        <taxon>eudicotyledons</taxon>
        <taxon>Gunneridae</taxon>
        <taxon>Pentapetalae</taxon>
        <taxon>asterids</taxon>
        <taxon>campanulids</taxon>
        <taxon>Apiales</taxon>
        <taxon>Apiaceae</taxon>
        <taxon>Apioideae</taxon>
        <taxon>apioid superclade</taxon>
        <taxon>Tordylieae</taxon>
        <taxon>Tordyliinae</taxon>
        <taxon>Heracleum</taxon>
    </lineage>
</organism>
<evidence type="ECO:0000259" key="11">
    <source>
        <dbReference type="PROSITE" id="PS51746"/>
    </source>
</evidence>
<evidence type="ECO:0000313" key="12">
    <source>
        <dbReference type="EMBL" id="KAK1357215.1"/>
    </source>
</evidence>
<reference evidence="12" key="1">
    <citation type="submission" date="2023-02" db="EMBL/GenBank/DDBJ databases">
        <title>Genome of toxic invasive species Heracleum sosnowskyi carries increased number of genes despite the absence of recent whole-genome duplications.</title>
        <authorList>
            <person name="Schelkunov M."/>
            <person name="Shtratnikova V."/>
            <person name="Makarenko M."/>
            <person name="Klepikova A."/>
            <person name="Omelchenko D."/>
            <person name="Novikova G."/>
            <person name="Obukhova E."/>
            <person name="Bogdanov V."/>
            <person name="Penin A."/>
            <person name="Logacheva M."/>
        </authorList>
    </citation>
    <scope>NUCLEOTIDE SEQUENCE</scope>
    <source>
        <strain evidence="12">Hsosn_3</strain>
        <tissue evidence="12">Leaf</tissue>
    </source>
</reference>
<accession>A0AAD8GXL4</accession>
<dbReference type="SUPFAM" id="SSF81606">
    <property type="entry name" value="PP2C-like"/>
    <property type="match status" value="1"/>
</dbReference>
<evidence type="ECO:0000256" key="6">
    <source>
        <dbReference type="ARBA" id="ARBA00022842"/>
    </source>
</evidence>
<dbReference type="InterPro" id="IPR036457">
    <property type="entry name" value="PPM-type-like_dom_sf"/>
</dbReference>
<dbReference type="Proteomes" id="UP001237642">
    <property type="component" value="Unassembled WGS sequence"/>
</dbReference>
<keyword evidence="8" id="KW-0464">Manganese</keyword>
<keyword evidence="4" id="KW-0479">Metal-binding</keyword>
<evidence type="ECO:0000256" key="4">
    <source>
        <dbReference type="ARBA" id="ARBA00022723"/>
    </source>
</evidence>
<comment type="cofactor">
    <cofactor evidence="1">
        <name>Mn(2+)</name>
        <dbReference type="ChEBI" id="CHEBI:29035"/>
    </cofactor>
</comment>
<keyword evidence="6" id="KW-0460">Magnesium</keyword>
<evidence type="ECO:0000256" key="5">
    <source>
        <dbReference type="ARBA" id="ARBA00022801"/>
    </source>
</evidence>
<evidence type="ECO:0000256" key="3">
    <source>
        <dbReference type="ARBA" id="ARBA00013081"/>
    </source>
</evidence>
<dbReference type="InterPro" id="IPR000222">
    <property type="entry name" value="PP2C_BS"/>
</dbReference>
<dbReference type="GO" id="GO:0004722">
    <property type="term" value="F:protein serine/threonine phosphatase activity"/>
    <property type="evidence" value="ECO:0007669"/>
    <property type="project" value="UniProtKB-EC"/>
</dbReference>
<dbReference type="SMART" id="SM00332">
    <property type="entry name" value="PP2Cc"/>
    <property type="match status" value="1"/>
</dbReference>
<keyword evidence="13" id="KW-1185">Reference proteome</keyword>
<feature type="compositionally biased region" description="Basic and acidic residues" evidence="10">
    <location>
        <begin position="69"/>
        <end position="79"/>
    </location>
</feature>
<evidence type="ECO:0000256" key="2">
    <source>
        <dbReference type="ARBA" id="ARBA00001946"/>
    </source>
</evidence>
<feature type="region of interest" description="Disordered" evidence="10">
    <location>
        <begin position="1"/>
        <end position="39"/>
    </location>
</feature>
<gene>
    <name evidence="12" type="ORF">POM88_050471</name>
</gene>